<evidence type="ECO:0000313" key="25">
    <source>
        <dbReference type="EMBL" id="QPD04603.1"/>
    </source>
</evidence>
<dbReference type="PANTHER" id="PTHR11136:SF0">
    <property type="entry name" value="DIHYDROFOLATE SYNTHETASE-RELATED"/>
    <property type="match status" value="1"/>
</dbReference>
<evidence type="ECO:0000256" key="10">
    <source>
        <dbReference type="ARBA" id="ARBA00022723"/>
    </source>
</evidence>
<comment type="catalytic activity">
    <reaction evidence="18">
        <text>(6S)-5,6,7,8-tetrahydrofolyl-(gamma-L-Glu)(n) + L-glutamate + ATP = (6S)-5,6,7,8-tetrahydrofolyl-(gamma-L-Glu)(n+1) + ADP + phosphate + H(+)</text>
        <dbReference type="Rhea" id="RHEA:10580"/>
        <dbReference type="Rhea" id="RHEA-COMP:14738"/>
        <dbReference type="Rhea" id="RHEA-COMP:14740"/>
        <dbReference type="ChEBI" id="CHEBI:15378"/>
        <dbReference type="ChEBI" id="CHEBI:29985"/>
        <dbReference type="ChEBI" id="CHEBI:30616"/>
        <dbReference type="ChEBI" id="CHEBI:43474"/>
        <dbReference type="ChEBI" id="CHEBI:141005"/>
        <dbReference type="ChEBI" id="CHEBI:456216"/>
        <dbReference type="EC" id="6.3.2.17"/>
    </reaction>
</comment>
<dbReference type="EMBL" id="CP047423">
    <property type="protein sequence ID" value="QPD04603.1"/>
    <property type="molecule type" value="Genomic_DNA"/>
</dbReference>
<reference evidence="25 26" key="1">
    <citation type="journal article" date="2020" name="ISME J.">
        <title>Enrichment and physiological characterization of a novel comammox Nitrospira indicates ammonium inhibition of complete nitrification.</title>
        <authorList>
            <person name="Sakoula D."/>
            <person name="Koch H."/>
            <person name="Frank J."/>
            <person name="Jetten M.S.M."/>
            <person name="van Kessel M.A.H.J."/>
            <person name="Lucker S."/>
        </authorList>
    </citation>
    <scope>NUCLEOTIDE SEQUENCE [LARGE SCALE GENOMIC DNA]</scope>
    <source>
        <strain evidence="25">Comreactor17</strain>
    </source>
</reference>
<dbReference type="Gene3D" id="3.40.1190.10">
    <property type="entry name" value="Mur-like, catalytic domain"/>
    <property type="match status" value="1"/>
</dbReference>
<evidence type="ECO:0000256" key="19">
    <source>
        <dbReference type="ARBA" id="ARBA00047808"/>
    </source>
</evidence>
<gene>
    <name evidence="25" type="ORF">Nkreftii_002377</name>
</gene>
<comment type="function">
    <text evidence="2">Functions in two distinct reactions of the de novo folate biosynthetic pathway. Catalyzes the addition of a glutamate residue to dihydropteroate (7,8-dihydropteroate or H2Pte) to form dihydrofolate (7,8-dihydrofolate monoglutamate or H2Pte-Glu). Also catalyzes successive additions of L-glutamate to tetrahydrofolate or 10-formyltetrahydrofolate or 5,10-methylenetetrahydrofolate, leading to folylpolyglutamate derivatives.</text>
</comment>
<dbReference type="InterPro" id="IPR001645">
    <property type="entry name" value="Folylpolyglutamate_synth"/>
</dbReference>
<evidence type="ECO:0000256" key="12">
    <source>
        <dbReference type="ARBA" id="ARBA00022840"/>
    </source>
</evidence>
<comment type="catalytic activity">
    <reaction evidence="21">
        <text>7,8-dihydropteroate + L-glutamate + ATP = 7,8-dihydrofolate + ADP + phosphate + H(+)</text>
        <dbReference type="Rhea" id="RHEA:23584"/>
        <dbReference type="ChEBI" id="CHEBI:15378"/>
        <dbReference type="ChEBI" id="CHEBI:17839"/>
        <dbReference type="ChEBI" id="CHEBI:29985"/>
        <dbReference type="ChEBI" id="CHEBI:30616"/>
        <dbReference type="ChEBI" id="CHEBI:43474"/>
        <dbReference type="ChEBI" id="CHEBI:57451"/>
        <dbReference type="ChEBI" id="CHEBI:456216"/>
        <dbReference type="EC" id="6.3.2.12"/>
    </reaction>
</comment>
<comment type="similarity">
    <text evidence="5 22">Belongs to the folylpolyglutamate synthase family.</text>
</comment>
<evidence type="ECO:0000313" key="26">
    <source>
        <dbReference type="Proteomes" id="UP000593737"/>
    </source>
</evidence>
<dbReference type="PIRSF" id="PIRSF001563">
    <property type="entry name" value="Folylpolyglu_synth"/>
    <property type="match status" value="1"/>
</dbReference>
<evidence type="ECO:0000256" key="2">
    <source>
        <dbReference type="ARBA" id="ARBA00002714"/>
    </source>
</evidence>
<dbReference type="Proteomes" id="UP000593737">
    <property type="component" value="Chromosome"/>
</dbReference>
<sequence length="432" mass="46800">MSYSLAIDYLYGLQQHGIKLGLETIHLLLEQVGHPQRALRVLHIGGTNGKGSTAAMAAAMLQHSGKRVGLYTSPHLVEFRERIRVNGCMITEEQVAKLVSRVRATLGHDLQPTFFEMTTAIAFLHFAESNVDVAVIEVGLGGRFDATNVVPQPLACAITTIGLDHQEHLGKTEEAIAFEKGGIIKPHVPIVIGRMGTQAGGVLRRIATELSAPLWQLGHDFHIEAQGSQRFLYRGASQVVDDLLCGLAGRHQWDNAACALALLEAADRVGIHTSAPAARDGLRTVSWEGRLESIEEHPKVLLDGAHNPPAAKVLSQYLQEYASSHPTSRIMLVWGMMRDKDHREFITPLLPLVSEIVLTQTALARSATVDELRLALDTWPGPVSEAVFPMDALTLAKGRCTPHDLICIAGSLMLVGEVKAAVRGCGLSPIRG</sequence>
<evidence type="ECO:0000256" key="16">
    <source>
        <dbReference type="ARBA" id="ARBA00030592"/>
    </source>
</evidence>
<dbReference type="GO" id="GO:0005737">
    <property type="term" value="C:cytoplasm"/>
    <property type="evidence" value="ECO:0007669"/>
    <property type="project" value="TreeGrafter"/>
</dbReference>
<keyword evidence="11 22" id="KW-0547">Nucleotide-binding</keyword>
<evidence type="ECO:0000256" key="18">
    <source>
        <dbReference type="ARBA" id="ARBA00047493"/>
    </source>
</evidence>
<comment type="cofactor">
    <cofactor evidence="1">
        <name>Mg(2+)</name>
        <dbReference type="ChEBI" id="CHEBI:18420"/>
    </cofactor>
</comment>
<dbReference type="FunFam" id="3.40.1190.10:FF:000011">
    <property type="entry name" value="Folylpolyglutamate synthase/dihydrofolate synthase"/>
    <property type="match status" value="1"/>
</dbReference>
<evidence type="ECO:0000256" key="21">
    <source>
        <dbReference type="ARBA" id="ARBA00049161"/>
    </source>
</evidence>
<comment type="pathway">
    <text evidence="4">Cofactor biosynthesis; tetrahydrofolylpolyglutamate biosynthesis.</text>
</comment>
<dbReference type="InterPro" id="IPR036565">
    <property type="entry name" value="Mur-like_cat_sf"/>
</dbReference>
<dbReference type="GO" id="GO:0046872">
    <property type="term" value="F:metal ion binding"/>
    <property type="evidence" value="ECO:0007669"/>
    <property type="project" value="UniProtKB-KW"/>
</dbReference>
<evidence type="ECO:0000256" key="15">
    <source>
        <dbReference type="ARBA" id="ARBA00030048"/>
    </source>
</evidence>
<dbReference type="GO" id="GO:0008841">
    <property type="term" value="F:dihydrofolate synthase activity"/>
    <property type="evidence" value="ECO:0007669"/>
    <property type="project" value="UniProtKB-EC"/>
</dbReference>
<evidence type="ECO:0000256" key="22">
    <source>
        <dbReference type="PIRNR" id="PIRNR001563"/>
    </source>
</evidence>
<comment type="pathway">
    <text evidence="3">Cofactor biosynthesis; tetrahydrofolate biosynthesis; 7,8-dihydrofolate from 2-amino-4-hydroxy-6-hydroxymethyl-7,8-dihydropteridine diphosphate and 4-aminobenzoate: step 2/2.</text>
</comment>
<dbReference type="PROSITE" id="PS01012">
    <property type="entry name" value="FOLYLPOLYGLU_SYNT_2"/>
    <property type="match status" value="1"/>
</dbReference>
<dbReference type="SUPFAM" id="SSF53244">
    <property type="entry name" value="MurD-like peptide ligases, peptide-binding domain"/>
    <property type="match status" value="1"/>
</dbReference>
<dbReference type="EC" id="6.3.2.12" evidence="6"/>
<dbReference type="NCBIfam" id="TIGR01499">
    <property type="entry name" value="folC"/>
    <property type="match status" value="1"/>
</dbReference>
<evidence type="ECO:0000259" key="23">
    <source>
        <dbReference type="Pfam" id="PF02875"/>
    </source>
</evidence>
<evidence type="ECO:0000256" key="1">
    <source>
        <dbReference type="ARBA" id="ARBA00001946"/>
    </source>
</evidence>
<dbReference type="GO" id="GO:0004326">
    <property type="term" value="F:tetrahydrofolylpolyglutamate synthase activity"/>
    <property type="evidence" value="ECO:0007669"/>
    <property type="project" value="UniProtKB-EC"/>
</dbReference>
<keyword evidence="10" id="KW-0479">Metal-binding</keyword>
<dbReference type="Gene3D" id="3.90.190.20">
    <property type="entry name" value="Mur ligase, C-terminal domain"/>
    <property type="match status" value="1"/>
</dbReference>
<evidence type="ECO:0000256" key="20">
    <source>
        <dbReference type="ARBA" id="ARBA00049035"/>
    </source>
</evidence>
<dbReference type="InterPro" id="IPR013221">
    <property type="entry name" value="Mur_ligase_cen"/>
</dbReference>
<dbReference type="EC" id="6.3.2.17" evidence="7"/>
<dbReference type="GO" id="GO:0005524">
    <property type="term" value="F:ATP binding"/>
    <property type="evidence" value="ECO:0007669"/>
    <property type="project" value="UniProtKB-KW"/>
</dbReference>
<dbReference type="InterPro" id="IPR018109">
    <property type="entry name" value="Folylpolyglutamate_synth_CS"/>
</dbReference>
<evidence type="ECO:0000256" key="3">
    <source>
        <dbReference type="ARBA" id="ARBA00004799"/>
    </source>
</evidence>
<evidence type="ECO:0000256" key="8">
    <source>
        <dbReference type="ARBA" id="ARBA00019357"/>
    </source>
</evidence>
<dbReference type="PANTHER" id="PTHR11136">
    <property type="entry name" value="FOLYLPOLYGLUTAMATE SYNTHASE-RELATED"/>
    <property type="match status" value="1"/>
</dbReference>
<dbReference type="InterPro" id="IPR036615">
    <property type="entry name" value="Mur_ligase_C_dom_sf"/>
</dbReference>
<protein>
    <recommendedName>
        <fullName evidence="8">Dihydrofolate synthase/folylpolyglutamate synthase</fullName>
        <ecNumber evidence="6">6.3.2.12</ecNumber>
        <ecNumber evidence="7">6.3.2.17</ecNumber>
    </recommendedName>
    <alternativeName>
        <fullName evidence="17">Folylpoly-gamma-glutamate synthetase-dihydrofolate synthetase</fullName>
    </alternativeName>
    <alternativeName>
        <fullName evidence="15">Folylpolyglutamate synthetase</fullName>
    </alternativeName>
    <alternativeName>
        <fullName evidence="16">Tetrahydrofolylpolyglutamate synthase</fullName>
    </alternativeName>
</protein>
<evidence type="ECO:0000256" key="17">
    <source>
        <dbReference type="ARBA" id="ARBA00032510"/>
    </source>
</evidence>
<keyword evidence="14" id="KW-0289">Folate biosynthesis</keyword>
<dbReference type="Pfam" id="PF02875">
    <property type="entry name" value="Mur_ligase_C"/>
    <property type="match status" value="1"/>
</dbReference>
<evidence type="ECO:0000256" key="9">
    <source>
        <dbReference type="ARBA" id="ARBA00022598"/>
    </source>
</evidence>
<evidence type="ECO:0000259" key="24">
    <source>
        <dbReference type="Pfam" id="PF08245"/>
    </source>
</evidence>
<keyword evidence="13" id="KW-0460">Magnesium</keyword>
<proteinExistence type="inferred from homology"/>
<keyword evidence="9 22" id="KW-0436">Ligase</keyword>
<dbReference type="GO" id="GO:0046656">
    <property type="term" value="P:folic acid biosynthetic process"/>
    <property type="evidence" value="ECO:0007669"/>
    <property type="project" value="UniProtKB-KW"/>
</dbReference>
<dbReference type="SUPFAM" id="SSF53623">
    <property type="entry name" value="MurD-like peptide ligases, catalytic domain"/>
    <property type="match status" value="1"/>
</dbReference>
<name>A0A7S8FEZ1_9BACT</name>
<dbReference type="Pfam" id="PF08245">
    <property type="entry name" value="Mur_ligase_M"/>
    <property type="match status" value="1"/>
</dbReference>
<evidence type="ECO:0000256" key="14">
    <source>
        <dbReference type="ARBA" id="ARBA00022909"/>
    </source>
</evidence>
<evidence type="ECO:0000256" key="13">
    <source>
        <dbReference type="ARBA" id="ARBA00022842"/>
    </source>
</evidence>
<organism evidence="25 26">
    <name type="scientific">Candidatus Nitrospira kreftii</name>
    <dbReference type="NCBI Taxonomy" id="2652173"/>
    <lineage>
        <taxon>Bacteria</taxon>
        <taxon>Pseudomonadati</taxon>
        <taxon>Nitrospirota</taxon>
        <taxon>Nitrospiria</taxon>
        <taxon>Nitrospirales</taxon>
        <taxon>Nitrospiraceae</taxon>
        <taxon>Nitrospira</taxon>
    </lineage>
</organism>
<feature type="domain" description="Mur ligase central" evidence="24">
    <location>
        <begin position="44"/>
        <end position="262"/>
    </location>
</feature>
<evidence type="ECO:0000256" key="4">
    <source>
        <dbReference type="ARBA" id="ARBA00005150"/>
    </source>
</evidence>
<evidence type="ECO:0000256" key="5">
    <source>
        <dbReference type="ARBA" id="ARBA00008276"/>
    </source>
</evidence>
<feature type="domain" description="Mur ligase C-terminal" evidence="23">
    <location>
        <begin position="289"/>
        <end position="411"/>
    </location>
</feature>
<keyword evidence="12 22" id="KW-0067">ATP-binding</keyword>
<dbReference type="InterPro" id="IPR004101">
    <property type="entry name" value="Mur_ligase_C"/>
</dbReference>
<dbReference type="KEGG" id="nkf:Nkreftii_002377"/>
<comment type="catalytic activity">
    <reaction evidence="20">
        <text>(6R)-5,10-methylenetetrahydrofolyl-(gamma-L-Glu)(n) + L-glutamate + ATP = (6R)-5,10-methylenetetrahydrofolyl-(gamma-L-Glu)(n+1) + ADP + phosphate + H(+)</text>
        <dbReference type="Rhea" id="RHEA:51912"/>
        <dbReference type="Rhea" id="RHEA-COMP:13257"/>
        <dbReference type="Rhea" id="RHEA-COMP:13258"/>
        <dbReference type="ChEBI" id="CHEBI:15378"/>
        <dbReference type="ChEBI" id="CHEBI:29985"/>
        <dbReference type="ChEBI" id="CHEBI:30616"/>
        <dbReference type="ChEBI" id="CHEBI:43474"/>
        <dbReference type="ChEBI" id="CHEBI:136572"/>
        <dbReference type="ChEBI" id="CHEBI:456216"/>
        <dbReference type="EC" id="6.3.2.17"/>
    </reaction>
</comment>
<dbReference type="AlphaFoldDB" id="A0A7S8FEZ1"/>
<evidence type="ECO:0000256" key="6">
    <source>
        <dbReference type="ARBA" id="ARBA00013023"/>
    </source>
</evidence>
<evidence type="ECO:0000256" key="11">
    <source>
        <dbReference type="ARBA" id="ARBA00022741"/>
    </source>
</evidence>
<comment type="catalytic activity">
    <reaction evidence="19">
        <text>10-formyltetrahydrofolyl-(gamma-L-Glu)(n) + L-glutamate + ATP = 10-formyltetrahydrofolyl-(gamma-L-Glu)(n+1) + ADP + phosphate + H(+)</text>
        <dbReference type="Rhea" id="RHEA:51904"/>
        <dbReference type="Rhea" id="RHEA-COMP:13088"/>
        <dbReference type="Rhea" id="RHEA-COMP:14300"/>
        <dbReference type="ChEBI" id="CHEBI:15378"/>
        <dbReference type="ChEBI" id="CHEBI:29985"/>
        <dbReference type="ChEBI" id="CHEBI:30616"/>
        <dbReference type="ChEBI" id="CHEBI:43474"/>
        <dbReference type="ChEBI" id="CHEBI:134413"/>
        <dbReference type="ChEBI" id="CHEBI:456216"/>
        <dbReference type="EC" id="6.3.2.17"/>
    </reaction>
</comment>
<accession>A0A7S8FEZ1</accession>
<evidence type="ECO:0000256" key="7">
    <source>
        <dbReference type="ARBA" id="ARBA00013025"/>
    </source>
</evidence>